<dbReference type="Proteomes" id="UP000187203">
    <property type="component" value="Unassembled WGS sequence"/>
</dbReference>
<comment type="caution">
    <text evidence="1">The sequence shown here is derived from an EMBL/GenBank/DDBJ whole genome shotgun (WGS) entry which is preliminary data.</text>
</comment>
<organism evidence="1 2">
    <name type="scientific">Corchorus olitorius</name>
    <dbReference type="NCBI Taxonomy" id="93759"/>
    <lineage>
        <taxon>Eukaryota</taxon>
        <taxon>Viridiplantae</taxon>
        <taxon>Streptophyta</taxon>
        <taxon>Embryophyta</taxon>
        <taxon>Tracheophyta</taxon>
        <taxon>Spermatophyta</taxon>
        <taxon>Magnoliopsida</taxon>
        <taxon>eudicotyledons</taxon>
        <taxon>Gunneridae</taxon>
        <taxon>Pentapetalae</taxon>
        <taxon>rosids</taxon>
        <taxon>malvids</taxon>
        <taxon>Malvales</taxon>
        <taxon>Malvaceae</taxon>
        <taxon>Grewioideae</taxon>
        <taxon>Apeibeae</taxon>
        <taxon>Corchorus</taxon>
    </lineage>
</organism>
<keyword evidence="2" id="KW-1185">Reference proteome</keyword>
<evidence type="ECO:0000313" key="2">
    <source>
        <dbReference type="Proteomes" id="UP000187203"/>
    </source>
</evidence>
<dbReference type="EMBL" id="AWUE01012203">
    <property type="protein sequence ID" value="OMP09786.1"/>
    <property type="molecule type" value="Genomic_DNA"/>
</dbReference>
<reference evidence="2" key="1">
    <citation type="submission" date="2013-09" db="EMBL/GenBank/DDBJ databases">
        <title>Corchorus olitorius genome sequencing.</title>
        <authorList>
            <person name="Alam M."/>
            <person name="Haque M.S."/>
            <person name="Islam M.S."/>
            <person name="Emdad E.M."/>
            <person name="Islam M.M."/>
            <person name="Ahmed B."/>
            <person name="Halim A."/>
            <person name="Hossen Q.M.M."/>
            <person name="Hossain M.Z."/>
            <person name="Ahmed R."/>
            <person name="Khan M.M."/>
            <person name="Islam R."/>
            <person name="Rashid M.M."/>
            <person name="Khan S.A."/>
            <person name="Rahman M.S."/>
            <person name="Alam M."/>
            <person name="Yahiya A.S."/>
            <person name="Khan M.S."/>
            <person name="Azam M.S."/>
            <person name="Haque T."/>
            <person name="Lashkar M.Z.H."/>
            <person name="Akhand A.I."/>
            <person name="Morshed G."/>
            <person name="Roy S."/>
            <person name="Uddin K.S."/>
            <person name="Rabeya T."/>
            <person name="Hossain A.S."/>
            <person name="Chowdhury A."/>
            <person name="Snigdha A.R."/>
            <person name="Mortoza M.S."/>
            <person name="Matin S.A."/>
            <person name="Hoque S.M.E."/>
            <person name="Islam M.K."/>
            <person name="Roy D.K."/>
            <person name="Haider R."/>
            <person name="Moosa M.M."/>
            <person name="Elias S.M."/>
            <person name="Hasan A.M."/>
            <person name="Jahan S."/>
            <person name="Shafiuddin M."/>
            <person name="Mahmood N."/>
            <person name="Shommy N.S."/>
        </authorList>
    </citation>
    <scope>NUCLEOTIDE SEQUENCE [LARGE SCALE GENOMIC DNA]</scope>
    <source>
        <strain evidence="2">cv. O-4</strain>
    </source>
</reference>
<dbReference type="AlphaFoldDB" id="A0A1R3KRS3"/>
<protein>
    <submittedName>
        <fullName evidence="1">Uncharacterized protein</fullName>
    </submittedName>
</protein>
<name>A0A1R3KRS3_9ROSI</name>
<evidence type="ECO:0000313" key="1">
    <source>
        <dbReference type="EMBL" id="OMP09786.1"/>
    </source>
</evidence>
<gene>
    <name evidence="1" type="ORF">COLO4_05142</name>
</gene>
<sequence>MLGLHRSIPSILSKNPKALSSSFGFSREWRWVVNYDDSKEGRGHVWSLALGVSFEQDKQQIIHAVVDTEGEDWDRT</sequence>
<accession>A0A1R3KRS3</accession>
<proteinExistence type="predicted"/>